<name>A0ABQ5S3L8_9CHLO</name>
<reference evidence="3 4" key="1">
    <citation type="journal article" date="2023" name="IScience">
        <title>Expanded male sex-determining region conserved during the evolution of homothallism in the green alga Volvox.</title>
        <authorList>
            <person name="Yamamoto K."/>
            <person name="Matsuzaki R."/>
            <person name="Mahakham W."/>
            <person name="Heman W."/>
            <person name="Sekimoto H."/>
            <person name="Kawachi M."/>
            <person name="Minakuchi Y."/>
            <person name="Toyoda A."/>
            <person name="Nozaki H."/>
        </authorList>
    </citation>
    <scope>NUCLEOTIDE SEQUENCE [LARGE SCALE GENOMIC DNA]</scope>
    <source>
        <strain evidence="3 4">NIES-4468</strain>
    </source>
</reference>
<evidence type="ECO:0000313" key="3">
    <source>
        <dbReference type="EMBL" id="GLI64088.1"/>
    </source>
</evidence>
<dbReference type="Proteomes" id="UP001165090">
    <property type="component" value="Unassembled WGS sequence"/>
</dbReference>
<keyword evidence="2" id="KW-0732">Signal</keyword>
<feature type="signal peptide" evidence="2">
    <location>
        <begin position="1"/>
        <end position="26"/>
    </location>
</feature>
<feature type="chain" id="PRO_5047322928" evidence="2">
    <location>
        <begin position="27"/>
        <end position="444"/>
    </location>
</feature>
<organism evidence="3 4">
    <name type="scientific">Volvox africanus</name>
    <dbReference type="NCBI Taxonomy" id="51714"/>
    <lineage>
        <taxon>Eukaryota</taxon>
        <taxon>Viridiplantae</taxon>
        <taxon>Chlorophyta</taxon>
        <taxon>core chlorophytes</taxon>
        <taxon>Chlorophyceae</taxon>
        <taxon>CS clade</taxon>
        <taxon>Chlamydomonadales</taxon>
        <taxon>Volvocaceae</taxon>
        <taxon>Volvox</taxon>
    </lineage>
</organism>
<comment type="caution">
    <text evidence="3">The sequence shown here is derived from an EMBL/GenBank/DDBJ whole genome shotgun (WGS) entry which is preliminary data.</text>
</comment>
<feature type="region of interest" description="Disordered" evidence="1">
    <location>
        <begin position="380"/>
        <end position="444"/>
    </location>
</feature>
<accession>A0ABQ5S3L8</accession>
<proteinExistence type="predicted"/>
<evidence type="ECO:0000256" key="2">
    <source>
        <dbReference type="SAM" id="SignalP"/>
    </source>
</evidence>
<evidence type="ECO:0000256" key="1">
    <source>
        <dbReference type="SAM" id="MobiDB-lite"/>
    </source>
</evidence>
<dbReference type="Gene3D" id="3.90.550.10">
    <property type="entry name" value="Spore Coat Polysaccharide Biosynthesis Protein SpsA, Chain A"/>
    <property type="match status" value="1"/>
</dbReference>
<keyword evidence="4" id="KW-1185">Reference proteome</keyword>
<protein>
    <submittedName>
        <fullName evidence="3">Uncharacterized protein</fullName>
    </submittedName>
</protein>
<evidence type="ECO:0000313" key="4">
    <source>
        <dbReference type="Proteomes" id="UP001165090"/>
    </source>
</evidence>
<dbReference type="CDD" id="cd00761">
    <property type="entry name" value="Glyco_tranf_GTA_type"/>
    <property type="match status" value="1"/>
</dbReference>
<dbReference type="SUPFAM" id="SSF53448">
    <property type="entry name" value="Nucleotide-diphospho-sugar transferases"/>
    <property type="match status" value="1"/>
</dbReference>
<dbReference type="EMBL" id="BSDZ01000017">
    <property type="protein sequence ID" value="GLI64088.1"/>
    <property type="molecule type" value="Genomic_DNA"/>
</dbReference>
<dbReference type="InterPro" id="IPR029044">
    <property type="entry name" value="Nucleotide-diphossugar_trans"/>
</dbReference>
<gene>
    <name evidence="3" type="ORF">VaNZ11_007260</name>
</gene>
<sequence>MWLDHRMSRDKISFLIFLLISSAVFGGSVSGVAEAAIQADSGSLDDSIICFVIRTYWGHGDTWGDKSLRRILDSLRKQTVDRWEALLIVMDNRPFPELRRIVREINDSRIWVQAEWINFKYNPKEGGTWAPNYHNKLYNLTDIAIRACPKRSRWLVVTNGDNTYDPKFVEDVFAAPPGVDAVAFDFYSRYQRPTALPCERFEEGEGMPPCKENEMRFCQTDLAANAYLLERLLAENRRFGLVDPGGTHGANDGIMAQALLAGGWKVHYLHGRCLVNHAPSPQQCALAGGVWDDTIMYLASSFGGACVHAKSVLERIRAHPSAYELLELNVTFDRNSFAYDQYPFIELKCLRLSNRSLWYPMETFGRVCAARVDWASLPENTPPHPWDGWVPSPEEMEAHHRRAGGTQGDGDGSVGEEGEEARWEPESEGDQKTPSQNGAVRDEL</sequence>
<feature type="compositionally biased region" description="Basic and acidic residues" evidence="1">
    <location>
        <begin position="420"/>
        <end position="431"/>
    </location>
</feature>